<gene>
    <name evidence="2" type="ORF">SASPL_137864</name>
</gene>
<feature type="region of interest" description="Disordered" evidence="1">
    <location>
        <begin position="95"/>
        <end position="116"/>
    </location>
</feature>
<name>A0A8X8WVM1_SALSN</name>
<dbReference type="PANTHER" id="PTHR33144:SF25">
    <property type="entry name" value="DUF4216 DOMAIN-CONTAINING PROTEIN"/>
    <property type="match status" value="1"/>
</dbReference>
<evidence type="ECO:0000313" key="2">
    <source>
        <dbReference type="EMBL" id="KAG6401019.1"/>
    </source>
</evidence>
<keyword evidence="3" id="KW-1185">Reference proteome</keyword>
<feature type="compositionally biased region" description="Basic and acidic residues" evidence="1">
    <location>
        <begin position="95"/>
        <end position="107"/>
    </location>
</feature>
<protein>
    <submittedName>
        <fullName evidence="2">Uncharacterized protein</fullName>
    </submittedName>
</protein>
<accession>A0A8X8WVM1</accession>
<proteinExistence type="predicted"/>
<evidence type="ECO:0000256" key="1">
    <source>
        <dbReference type="SAM" id="MobiDB-lite"/>
    </source>
</evidence>
<organism evidence="2">
    <name type="scientific">Salvia splendens</name>
    <name type="common">Scarlet sage</name>
    <dbReference type="NCBI Taxonomy" id="180675"/>
    <lineage>
        <taxon>Eukaryota</taxon>
        <taxon>Viridiplantae</taxon>
        <taxon>Streptophyta</taxon>
        <taxon>Embryophyta</taxon>
        <taxon>Tracheophyta</taxon>
        <taxon>Spermatophyta</taxon>
        <taxon>Magnoliopsida</taxon>
        <taxon>eudicotyledons</taxon>
        <taxon>Gunneridae</taxon>
        <taxon>Pentapetalae</taxon>
        <taxon>asterids</taxon>
        <taxon>lamiids</taxon>
        <taxon>Lamiales</taxon>
        <taxon>Lamiaceae</taxon>
        <taxon>Nepetoideae</taxon>
        <taxon>Mentheae</taxon>
        <taxon>Salviinae</taxon>
        <taxon>Salvia</taxon>
        <taxon>Salvia subgen. Calosphace</taxon>
        <taxon>core Calosphace</taxon>
    </lineage>
</organism>
<reference evidence="2" key="2">
    <citation type="submission" date="2020-08" db="EMBL/GenBank/DDBJ databases">
        <title>Plant Genome Project.</title>
        <authorList>
            <person name="Zhang R.-G."/>
        </authorList>
    </citation>
    <scope>NUCLEOTIDE SEQUENCE</scope>
    <source>
        <strain evidence="2">Huo1</strain>
        <tissue evidence="2">Leaf</tissue>
    </source>
</reference>
<comment type="caution">
    <text evidence="2">The sequence shown here is derived from an EMBL/GenBank/DDBJ whole genome shotgun (WGS) entry which is preliminary data.</text>
</comment>
<evidence type="ECO:0000313" key="3">
    <source>
        <dbReference type="Proteomes" id="UP000298416"/>
    </source>
</evidence>
<dbReference type="EMBL" id="PNBA02000014">
    <property type="protein sequence ID" value="KAG6401019.1"/>
    <property type="molecule type" value="Genomic_DNA"/>
</dbReference>
<dbReference type="Proteomes" id="UP000298416">
    <property type="component" value="Unassembled WGS sequence"/>
</dbReference>
<dbReference type="PANTHER" id="PTHR33144">
    <property type="entry name" value="OS10G0409366 PROTEIN-RELATED"/>
    <property type="match status" value="1"/>
</dbReference>
<dbReference type="AlphaFoldDB" id="A0A8X8WVM1"/>
<feature type="compositionally biased region" description="Basic and acidic residues" evidence="1">
    <location>
        <begin position="39"/>
        <end position="49"/>
    </location>
</feature>
<feature type="region of interest" description="Disordered" evidence="1">
    <location>
        <begin position="26"/>
        <end position="49"/>
    </location>
</feature>
<sequence>MVTYSNRIHRSVPPLPNEDIIVDIEEEEEDGSASGHETMGMERKGEPIGGEKSKLCHFLGSIARNGRYCPLDVNNWRAMPKGKKDDMLEFVKQGRTDKASTKGEKGPRIGGVDHGGAIKQLGGDRWLLEEEHVRK</sequence>
<reference evidence="2" key="1">
    <citation type="submission" date="2018-01" db="EMBL/GenBank/DDBJ databases">
        <authorList>
            <person name="Mao J.F."/>
        </authorList>
    </citation>
    <scope>NUCLEOTIDE SEQUENCE</scope>
    <source>
        <strain evidence="2">Huo1</strain>
        <tissue evidence="2">Leaf</tissue>
    </source>
</reference>